<evidence type="ECO:0008006" key="3">
    <source>
        <dbReference type="Google" id="ProtNLM"/>
    </source>
</evidence>
<name>A0A6C0KV10_9ZZZZ</name>
<keyword evidence="1" id="KW-0812">Transmembrane</keyword>
<accession>A0A6C0KV10</accession>
<dbReference type="AlphaFoldDB" id="A0A6C0KV10"/>
<keyword evidence="1" id="KW-0472">Membrane</keyword>
<protein>
    <recommendedName>
        <fullName evidence="3">Alpha/beta hydrolase</fullName>
    </recommendedName>
</protein>
<proteinExistence type="predicted"/>
<organism evidence="2">
    <name type="scientific">viral metagenome</name>
    <dbReference type="NCBI Taxonomy" id="1070528"/>
    <lineage>
        <taxon>unclassified sequences</taxon>
        <taxon>metagenomes</taxon>
        <taxon>organismal metagenomes</taxon>
    </lineage>
</organism>
<evidence type="ECO:0000256" key="1">
    <source>
        <dbReference type="SAM" id="Phobius"/>
    </source>
</evidence>
<reference evidence="2" key="1">
    <citation type="journal article" date="2020" name="Nature">
        <title>Giant virus diversity and host interactions through global metagenomics.</title>
        <authorList>
            <person name="Schulz F."/>
            <person name="Roux S."/>
            <person name="Paez-Espino D."/>
            <person name="Jungbluth S."/>
            <person name="Walsh D.A."/>
            <person name="Denef V.J."/>
            <person name="McMahon K.D."/>
            <person name="Konstantinidis K.T."/>
            <person name="Eloe-Fadrosh E.A."/>
            <person name="Kyrpides N.C."/>
            <person name="Woyke T."/>
        </authorList>
    </citation>
    <scope>NUCLEOTIDE SEQUENCE</scope>
    <source>
        <strain evidence="2">GVMAG-S-3300013093-109</strain>
    </source>
</reference>
<sequence>MSLQAKNSLGSDTKSFTNTTEEKVQTSMCIVTGNLDTLIVSFAGHDHMFGMIPRFIFVNFFEKHFPKIDRHFYIDTRTCSYHKGIPGISNTIDETAAYLKTKIAPYKRVIFLGVSSGGYAAILFGSLLGVSSVLAFIPQTIRYVNRNIEEKYRDILPYFNSKTQYHLYADTSVRRESDPHHVSQCDRFAIADNVKVIKNKKIDLRQMRDSGELYHIISQLVSS</sequence>
<dbReference type="InterPro" id="IPR029058">
    <property type="entry name" value="AB_hydrolase_fold"/>
</dbReference>
<keyword evidence="1" id="KW-1133">Transmembrane helix</keyword>
<evidence type="ECO:0000313" key="2">
    <source>
        <dbReference type="EMBL" id="QHU20527.1"/>
    </source>
</evidence>
<dbReference type="SUPFAM" id="SSF53474">
    <property type="entry name" value="alpha/beta-Hydrolases"/>
    <property type="match status" value="1"/>
</dbReference>
<dbReference type="EMBL" id="MN740969">
    <property type="protein sequence ID" value="QHU20527.1"/>
    <property type="molecule type" value="Genomic_DNA"/>
</dbReference>
<feature type="transmembrane region" description="Helical" evidence="1">
    <location>
        <begin position="109"/>
        <end position="137"/>
    </location>
</feature>